<name>A0A6A6SC04_9PLEO</name>
<gene>
    <name evidence="1" type="ORF">P280DRAFT_214926</name>
</gene>
<dbReference type="Proteomes" id="UP000799753">
    <property type="component" value="Unassembled WGS sequence"/>
</dbReference>
<protein>
    <submittedName>
        <fullName evidence="1">Uncharacterized protein</fullName>
    </submittedName>
</protein>
<accession>A0A6A6SC04</accession>
<sequence>MFGVEPAVRKRAGCFEVREGRGAAWACGLAAEVTPKELDRRRTLYRVRPMWRDKGNNGDSEQWAVVMAVVMAAVMARGGFVYGLTSADLSAPAGGQPSARPKSNLFSALHYFYDSLQTRRTDRRASLRASTRTQTRTSAVIGRVARSPSWPIYRCCTHVSITLSIIHVRGNCNSNLGGRW</sequence>
<evidence type="ECO:0000313" key="1">
    <source>
        <dbReference type="EMBL" id="KAF2643694.1"/>
    </source>
</evidence>
<keyword evidence="2" id="KW-1185">Reference proteome</keyword>
<proteinExistence type="predicted"/>
<dbReference type="AlphaFoldDB" id="A0A6A6SC04"/>
<evidence type="ECO:0000313" key="2">
    <source>
        <dbReference type="Proteomes" id="UP000799753"/>
    </source>
</evidence>
<dbReference type="EMBL" id="MU006779">
    <property type="protein sequence ID" value="KAF2643694.1"/>
    <property type="molecule type" value="Genomic_DNA"/>
</dbReference>
<organism evidence="1 2">
    <name type="scientific">Massarina eburnea CBS 473.64</name>
    <dbReference type="NCBI Taxonomy" id="1395130"/>
    <lineage>
        <taxon>Eukaryota</taxon>
        <taxon>Fungi</taxon>
        <taxon>Dikarya</taxon>
        <taxon>Ascomycota</taxon>
        <taxon>Pezizomycotina</taxon>
        <taxon>Dothideomycetes</taxon>
        <taxon>Pleosporomycetidae</taxon>
        <taxon>Pleosporales</taxon>
        <taxon>Massarineae</taxon>
        <taxon>Massarinaceae</taxon>
        <taxon>Massarina</taxon>
    </lineage>
</organism>
<reference evidence="1" key="1">
    <citation type="journal article" date="2020" name="Stud. Mycol.">
        <title>101 Dothideomycetes genomes: a test case for predicting lifestyles and emergence of pathogens.</title>
        <authorList>
            <person name="Haridas S."/>
            <person name="Albert R."/>
            <person name="Binder M."/>
            <person name="Bloem J."/>
            <person name="Labutti K."/>
            <person name="Salamov A."/>
            <person name="Andreopoulos B."/>
            <person name="Baker S."/>
            <person name="Barry K."/>
            <person name="Bills G."/>
            <person name="Bluhm B."/>
            <person name="Cannon C."/>
            <person name="Castanera R."/>
            <person name="Culley D."/>
            <person name="Daum C."/>
            <person name="Ezra D."/>
            <person name="Gonzalez J."/>
            <person name="Henrissat B."/>
            <person name="Kuo A."/>
            <person name="Liang C."/>
            <person name="Lipzen A."/>
            <person name="Lutzoni F."/>
            <person name="Magnuson J."/>
            <person name="Mondo S."/>
            <person name="Nolan M."/>
            <person name="Ohm R."/>
            <person name="Pangilinan J."/>
            <person name="Park H.-J."/>
            <person name="Ramirez L."/>
            <person name="Alfaro M."/>
            <person name="Sun H."/>
            <person name="Tritt A."/>
            <person name="Yoshinaga Y."/>
            <person name="Zwiers L.-H."/>
            <person name="Turgeon B."/>
            <person name="Goodwin S."/>
            <person name="Spatafora J."/>
            <person name="Crous P."/>
            <person name="Grigoriev I."/>
        </authorList>
    </citation>
    <scope>NUCLEOTIDE SEQUENCE</scope>
    <source>
        <strain evidence="1">CBS 473.64</strain>
    </source>
</reference>